<evidence type="ECO:0008006" key="3">
    <source>
        <dbReference type="Google" id="ProtNLM"/>
    </source>
</evidence>
<reference evidence="1 2" key="1">
    <citation type="journal article" date="2018" name="ISME J.">
        <title>Endosymbiont genomes yield clues of tubeworm success.</title>
        <authorList>
            <person name="Li Y."/>
            <person name="Liles M.R."/>
            <person name="Halanych K.M."/>
        </authorList>
    </citation>
    <scope>NUCLEOTIDE SEQUENCE [LARGE SCALE GENOMIC DNA]</scope>
    <source>
        <strain evidence="1">A1464</strain>
    </source>
</reference>
<proteinExistence type="predicted"/>
<keyword evidence="2" id="KW-1185">Reference proteome</keyword>
<sequence length="149" mass="16935">MRRDKTMFAKIIFILTFAFTFILTGCSFTTQNRSVSPHFNGVLKFADNSINNAKIMLSIVPGDKLCLKAKKFSSTNEQGQFSLKAIIEEYTYTPFVNYELDEWTVCTNYNEQIYTLYSNNRYGSGNVASSVYLECDLARSVNKPCIASH</sequence>
<comment type="caution">
    <text evidence="1">The sequence shown here is derived from an EMBL/GenBank/DDBJ whole genome shotgun (WGS) entry which is preliminary data.</text>
</comment>
<evidence type="ECO:0000313" key="1">
    <source>
        <dbReference type="EMBL" id="RDH84786.1"/>
    </source>
</evidence>
<evidence type="ECO:0000313" key="2">
    <source>
        <dbReference type="Proteomes" id="UP000254266"/>
    </source>
</evidence>
<gene>
    <name evidence="1" type="ORF">DIZ80_04790</name>
</gene>
<dbReference type="Proteomes" id="UP000254266">
    <property type="component" value="Unassembled WGS sequence"/>
</dbReference>
<protein>
    <recommendedName>
        <fullName evidence="3">Lipoprotein</fullName>
    </recommendedName>
</protein>
<dbReference type="AlphaFoldDB" id="A0A370DKV6"/>
<name>A0A370DKV6_9GAMM</name>
<organism evidence="1 2">
    <name type="scientific">endosymbiont of Galathealinum brachiosum</name>
    <dbReference type="NCBI Taxonomy" id="2200906"/>
    <lineage>
        <taxon>Bacteria</taxon>
        <taxon>Pseudomonadati</taxon>
        <taxon>Pseudomonadota</taxon>
        <taxon>Gammaproteobacteria</taxon>
        <taxon>sulfur-oxidizing symbionts</taxon>
    </lineage>
</organism>
<dbReference type="EMBL" id="QFXC01000007">
    <property type="protein sequence ID" value="RDH84786.1"/>
    <property type="molecule type" value="Genomic_DNA"/>
</dbReference>
<accession>A0A370DKV6</accession>
<dbReference type="PROSITE" id="PS51257">
    <property type="entry name" value="PROKAR_LIPOPROTEIN"/>
    <property type="match status" value="1"/>
</dbReference>